<dbReference type="Pfam" id="PF00010">
    <property type="entry name" value="HLH"/>
    <property type="match status" value="1"/>
</dbReference>
<evidence type="ECO:0000313" key="9">
    <source>
        <dbReference type="Proteomes" id="UP001153555"/>
    </source>
</evidence>
<feature type="region of interest" description="Disordered" evidence="6">
    <location>
        <begin position="520"/>
        <end position="556"/>
    </location>
</feature>
<feature type="compositionally biased region" description="Basic and acidic residues" evidence="6">
    <location>
        <begin position="468"/>
        <end position="477"/>
    </location>
</feature>
<dbReference type="PANTHER" id="PTHR11514">
    <property type="entry name" value="MYC"/>
    <property type="match status" value="1"/>
</dbReference>
<dbReference type="SMART" id="SM00353">
    <property type="entry name" value="HLH"/>
    <property type="match status" value="1"/>
</dbReference>
<dbReference type="PROSITE" id="PS50888">
    <property type="entry name" value="BHLH"/>
    <property type="match status" value="1"/>
</dbReference>
<feature type="domain" description="BHLH" evidence="7">
    <location>
        <begin position="466"/>
        <end position="515"/>
    </location>
</feature>
<evidence type="ECO:0000256" key="1">
    <source>
        <dbReference type="ARBA" id="ARBA00004123"/>
    </source>
</evidence>
<dbReference type="InterPro" id="IPR011598">
    <property type="entry name" value="bHLH_dom"/>
</dbReference>
<keyword evidence="9" id="KW-1185">Reference proteome</keyword>
<feature type="region of interest" description="Disordered" evidence="6">
    <location>
        <begin position="43"/>
        <end position="68"/>
    </location>
</feature>
<keyword evidence="4 5" id="KW-0539">Nucleus</keyword>
<dbReference type="AlphaFoldDB" id="A0A9N7NU54"/>
<dbReference type="InterPro" id="IPR025610">
    <property type="entry name" value="MYC/MYB_N"/>
</dbReference>
<dbReference type="InterPro" id="IPR045084">
    <property type="entry name" value="AIB/MYC-like"/>
</dbReference>
<gene>
    <name evidence="8" type="ORF">SHERM_04697</name>
</gene>
<dbReference type="GO" id="GO:0046983">
    <property type="term" value="F:protein dimerization activity"/>
    <property type="evidence" value="ECO:0007669"/>
    <property type="project" value="InterPro"/>
</dbReference>
<comment type="subcellular location">
    <subcellularLocation>
        <location evidence="1 5">Nucleus</location>
    </subcellularLocation>
</comment>
<dbReference type="SUPFAM" id="SSF47459">
    <property type="entry name" value="HLH, helix-loop-helix DNA-binding domain"/>
    <property type="match status" value="1"/>
</dbReference>
<organism evidence="8 9">
    <name type="scientific">Striga hermonthica</name>
    <name type="common">Purple witchweed</name>
    <name type="synonym">Buchnera hermonthica</name>
    <dbReference type="NCBI Taxonomy" id="68872"/>
    <lineage>
        <taxon>Eukaryota</taxon>
        <taxon>Viridiplantae</taxon>
        <taxon>Streptophyta</taxon>
        <taxon>Embryophyta</taxon>
        <taxon>Tracheophyta</taxon>
        <taxon>Spermatophyta</taxon>
        <taxon>Magnoliopsida</taxon>
        <taxon>eudicotyledons</taxon>
        <taxon>Gunneridae</taxon>
        <taxon>Pentapetalae</taxon>
        <taxon>asterids</taxon>
        <taxon>lamiids</taxon>
        <taxon>Lamiales</taxon>
        <taxon>Orobanchaceae</taxon>
        <taxon>Buchnereae</taxon>
        <taxon>Striga</taxon>
    </lineage>
</organism>
<feature type="region of interest" description="Disordered" evidence="6">
    <location>
        <begin position="311"/>
        <end position="341"/>
    </location>
</feature>
<feature type="region of interest" description="Disordered" evidence="6">
    <location>
        <begin position="359"/>
        <end position="404"/>
    </location>
</feature>
<dbReference type="EMBL" id="CACSLK010030875">
    <property type="protein sequence ID" value="CAA0838083.1"/>
    <property type="molecule type" value="Genomic_DNA"/>
</dbReference>
<evidence type="ECO:0000256" key="2">
    <source>
        <dbReference type="ARBA" id="ARBA00023015"/>
    </source>
</evidence>
<feature type="compositionally biased region" description="Basic residues" evidence="6">
    <location>
        <begin position="453"/>
        <end position="462"/>
    </location>
</feature>
<dbReference type="PANTHER" id="PTHR11514:SF43">
    <property type="entry name" value="TRANSCRIPTION FACTOR MYC2"/>
    <property type="match status" value="1"/>
</dbReference>
<evidence type="ECO:0000256" key="4">
    <source>
        <dbReference type="ARBA" id="ARBA00023242"/>
    </source>
</evidence>
<dbReference type="InterPro" id="IPR054502">
    <property type="entry name" value="bHLH-TF_ACT-like_plant"/>
</dbReference>
<evidence type="ECO:0000313" key="8">
    <source>
        <dbReference type="EMBL" id="CAA0838083.1"/>
    </source>
</evidence>
<feature type="region of interest" description="Disordered" evidence="6">
    <location>
        <begin position="420"/>
        <end position="477"/>
    </location>
</feature>
<evidence type="ECO:0000256" key="3">
    <source>
        <dbReference type="ARBA" id="ARBA00023163"/>
    </source>
</evidence>
<protein>
    <recommendedName>
        <fullName evidence="5">Transcription factor</fullName>
        <shortName evidence="5">bHLH transcription factor</shortName>
    </recommendedName>
    <alternativeName>
        <fullName evidence="5">Basic helix-loop-helix protein</fullName>
    </alternativeName>
</protein>
<accession>A0A9N7NU54</accession>
<dbReference type="GO" id="GO:0000976">
    <property type="term" value="F:transcription cis-regulatory region binding"/>
    <property type="evidence" value="ECO:0007669"/>
    <property type="project" value="TreeGrafter"/>
</dbReference>
<dbReference type="InterPro" id="IPR036638">
    <property type="entry name" value="HLH_DNA-bd_sf"/>
</dbReference>
<dbReference type="CDD" id="cd11449">
    <property type="entry name" value="bHLH_AtAIB_like"/>
    <property type="match status" value="1"/>
</dbReference>
<dbReference type="Pfam" id="PF22754">
    <property type="entry name" value="bHLH-TF_ACT-like_plant"/>
    <property type="match status" value="1"/>
</dbReference>
<comment type="caution">
    <text evidence="8">The sequence shown here is derived from an EMBL/GenBank/DDBJ whole genome shotgun (WGS) entry which is preliminary data.</text>
</comment>
<proteinExistence type="predicted"/>
<evidence type="ECO:0000256" key="5">
    <source>
        <dbReference type="RuleBase" id="RU369104"/>
    </source>
</evidence>
<name>A0A9N7NU54_STRHE</name>
<dbReference type="GO" id="GO:0005634">
    <property type="term" value="C:nucleus"/>
    <property type="evidence" value="ECO:0007669"/>
    <property type="project" value="UniProtKB-SubCell"/>
</dbReference>
<keyword evidence="2 5" id="KW-0805">Transcription regulation</keyword>
<keyword evidence="3 5" id="KW-0804">Transcription</keyword>
<evidence type="ECO:0000259" key="7">
    <source>
        <dbReference type="PROSITE" id="PS50888"/>
    </source>
</evidence>
<dbReference type="OrthoDB" id="1926382at2759"/>
<feature type="compositionally biased region" description="Basic and acidic residues" evidence="6">
    <location>
        <begin position="523"/>
        <end position="537"/>
    </location>
</feature>
<dbReference type="Proteomes" id="UP001153555">
    <property type="component" value="Unassembled WGS sequence"/>
</dbReference>
<reference evidence="8" key="1">
    <citation type="submission" date="2019-12" db="EMBL/GenBank/DDBJ databases">
        <authorList>
            <person name="Scholes J."/>
        </authorList>
    </citation>
    <scope>NUCLEOTIDE SEQUENCE</scope>
</reference>
<evidence type="ECO:0000256" key="6">
    <source>
        <dbReference type="SAM" id="MobiDB-lite"/>
    </source>
</evidence>
<dbReference type="GO" id="GO:0003700">
    <property type="term" value="F:DNA-binding transcription factor activity"/>
    <property type="evidence" value="ECO:0007669"/>
    <property type="project" value="InterPro"/>
</dbReference>
<dbReference type="Pfam" id="PF14215">
    <property type="entry name" value="bHLH-MYC_N"/>
    <property type="match status" value="1"/>
</dbReference>
<dbReference type="Gene3D" id="4.10.280.10">
    <property type="entry name" value="Helix-loop-helix DNA-binding domain"/>
    <property type="match status" value="1"/>
</dbReference>
<sequence>MSLWSTAAPSSAADGDAAVMEAFMSHDSDLASFWPASAFAPQTQFNGISSPPHPPPPGGDHPRSTSAASQFNQETLQQRLMALIEGARDTWTYAIFWQSSALDYGGPPVLGWGDGYYKGEEDKAKRRTASSPSEQEHRKRVLRELNSLVSDPQAAVADDAIDEEVTDTEWFFLISMTQSFVNGSGVPGQALYTSSPIWVTGPDRLAASPCSRARQAQGFGLQTLVCIPSSSGVVELGSTEIIFQSSDLTRTVRTLFNFVQPETAHPPWTPSDHDPDPAALWLADPSSSAVDLRDPLNNHHHHTITATDIVQQNPSIPSPPPALLTDQIPNPSASSHAPLPHRELNFSDFGLNASTSVLRSTGPCKPESGEILNFGETQNNSPNKKKKASPTSRSSNNINNNNEGMMSFTSRAIVKMDDGCTTIDSDQSDLEPSVAREAESSRAVANPSSPEKKPRKRGRKPANGRLEPLNHVEAERQRREKLNQKFYALRAVVPNVSKMDKASLLGDAISYINDLKSRLQSAEAERDELRRRLEPSGKSKSKSKSTPGNQEVDSGKGFGEMEVDVKIMGRDAMIRVQCGKRNHPAAKLMVALRELDLDVHHASVSVVNDLMIQQATVKMEGRFFTQEQLKGALVSMFGEAR</sequence>